<evidence type="ECO:0000256" key="1">
    <source>
        <dbReference type="ARBA" id="ARBA00044755"/>
    </source>
</evidence>
<name>A0ABT4X7D9_9BACI</name>
<dbReference type="PANTHER" id="PTHR35024:SF4">
    <property type="entry name" value="POLYMER-FORMING CYTOSKELETAL PROTEIN"/>
    <property type="match status" value="1"/>
</dbReference>
<dbReference type="PANTHER" id="PTHR35024">
    <property type="entry name" value="HYPOTHETICAL CYTOSOLIC PROTEIN"/>
    <property type="match status" value="1"/>
</dbReference>
<organism evidence="2 3">
    <name type="scientific">Bacillus changyiensis</name>
    <dbReference type="NCBI Taxonomy" id="3004103"/>
    <lineage>
        <taxon>Bacteria</taxon>
        <taxon>Bacillati</taxon>
        <taxon>Bacillota</taxon>
        <taxon>Bacilli</taxon>
        <taxon>Bacillales</taxon>
        <taxon>Bacillaceae</taxon>
        <taxon>Bacillus</taxon>
    </lineage>
</organism>
<dbReference type="Proteomes" id="UP001211894">
    <property type="component" value="Unassembled WGS sequence"/>
</dbReference>
<keyword evidence="3" id="KW-1185">Reference proteome</keyword>
<reference evidence="2 3" key="1">
    <citation type="submission" date="2023-01" db="EMBL/GenBank/DDBJ databases">
        <title>Bacillus changyiensis sp. nov., isolated from a coastal deposit.</title>
        <authorList>
            <person name="Xiao G."/>
            <person name="Lai Q."/>
            <person name="Hu Z."/>
            <person name="Shao Z."/>
        </authorList>
    </citation>
    <scope>NUCLEOTIDE SEQUENCE [LARGE SCALE GENOMIC DNA]</scope>
    <source>
        <strain evidence="2 3">CLL-7-23</strain>
    </source>
</reference>
<protein>
    <submittedName>
        <fullName evidence="2">Polymer-forming cytoskeletal protein</fullName>
    </submittedName>
</protein>
<evidence type="ECO:0000313" key="2">
    <source>
        <dbReference type="EMBL" id="MDA7028203.1"/>
    </source>
</evidence>
<dbReference type="Pfam" id="PF04519">
    <property type="entry name" value="Bactofilin"/>
    <property type="match status" value="1"/>
</dbReference>
<accession>A0ABT4X7D9</accession>
<dbReference type="InterPro" id="IPR007607">
    <property type="entry name" value="BacA/B"/>
</dbReference>
<sequence length="236" mass="24985">MDNLSINGFGSSNGGTFHSVELNGKGTINGDVDCEQFFCNGSGTVNGQIKTEAAKISGHAKINSSIDAASLRIDGSAKIEGDISAAKLKIAGYAGIDGHVKGDELIIRGKASISKDCEVEHFSAEGLFTIDGLLNAEQIDIKLHGGESKVKEIGGRQISCTPHQSKILSFLAPLFSSPKLTADLIEGDQIELTNTTAKVVRGNSVVIGENCDIEMIEYKEEFQQAKTAKVGDSRKI</sequence>
<comment type="caution">
    <text evidence="2">The sequence shown here is derived from an EMBL/GenBank/DDBJ whole genome shotgun (WGS) entry which is preliminary data.</text>
</comment>
<comment type="similarity">
    <text evidence="1">Belongs to the bactofilin family.</text>
</comment>
<gene>
    <name evidence="2" type="ORF">PJ311_16645</name>
</gene>
<proteinExistence type="inferred from homology"/>
<dbReference type="EMBL" id="JAQKAB010000013">
    <property type="protein sequence ID" value="MDA7028203.1"/>
    <property type="molecule type" value="Genomic_DNA"/>
</dbReference>
<dbReference type="RefSeq" id="WP_271342045.1">
    <property type="nucleotide sequence ID" value="NZ_JAQKAB010000013.1"/>
</dbReference>
<evidence type="ECO:0000313" key="3">
    <source>
        <dbReference type="Proteomes" id="UP001211894"/>
    </source>
</evidence>